<name>A0A2P8DCH2_9BACT</name>
<proteinExistence type="inferred from homology"/>
<dbReference type="AlphaFoldDB" id="A0A2P8DCH2"/>
<organism evidence="3 4">
    <name type="scientific">Taibaiella chishuiensis</name>
    <dbReference type="NCBI Taxonomy" id="1434707"/>
    <lineage>
        <taxon>Bacteria</taxon>
        <taxon>Pseudomonadati</taxon>
        <taxon>Bacteroidota</taxon>
        <taxon>Chitinophagia</taxon>
        <taxon>Chitinophagales</taxon>
        <taxon>Chitinophagaceae</taxon>
        <taxon>Taibaiella</taxon>
    </lineage>
</organism>
<reference evidence="3 4" key="1">
    <citation type="submission" date="2018-03" db="EMBL/GenBank/DDBJ databases">
        <title>Genomic Encyclopedia of Type Strains, Phase III (KMG-III): the genomes of soil and plant-associated and newly described type strains.</title>
        <authorList>
            <person name="Whitman W."/>
        </authorList>
    </citation>
    <scope>NUCLEOTIDE SEQUENCE [LARGE SCALE GENOMIC DNA]</scope>
    <source>
        <strain evidence="3 4">CGMCC 1.12700</strain>
    </source>
</reference>
<evidence type="ECO:0000313" key="4">
    <source>
        <dbReference type="Proteomes" id="UP000240572"/>
    </source>
</evidence>
<gene>
    <name evidence="3" type="ORF">B0I18_1011073</name>
</gene>
<feature type="domain" description="Activator of Hsp90 ATPase homologue 1/2-like C-terminal" evidence="2">
    <location>
        <begin position="16"/>
        <end position="144"/>
    </location>
</feature>
<sequence>MKDFNWSQFTRQIAIKAPLEALYQAWTTAAGIETWFLSKAVFKEEHQATLDPRTPYHSGCTYDWTWFLYAETEQGTIKAANGTDQVAFSFAGDCLVEVSLEQQDDYVLITLTQSGIPDTDEARQHIRLGCATGWSFYLVNLKSVYEGGLDLRNKDNRLKPMVNN</sequence>
<protein>
    <submittedName>
        <fullName evidence="3">Uncharacterized protein YndB with AHSA1/START domain</fullName>
    </submittedName>
</protein>
<dbReference type="Proteomes" id="UP000240572">
    <property type="component" value="Unassembled WGS sequence"/>
</dbReference>
<evidence type="ECO:0000256" key="1">
    <source>
        <dbReference type="ARBA" id="ARBA00006817"/>
    </source>
</evidence>
<evidence type="ECO:0000313" key="3">
    <source>
        <dbReference type="EMBL" id="PSK94910.1"/>
    </source>
</evidence>
<dbReference type="SUPFAM" id="SSF55961">
    <property type="entry name" value="Bet v1-like"/>
    <property type="match status" value="1"/>
</dbReference>
<dbReference type="Gene3D" id="3.30.530.20">
    <property type="match status" value="1"/>
</dbReference>
<dbReference type="Pfam" id="PF08327">
    <property type="entry name" value="AHSA1"/>
    <property type="match status" value="1"/>
</dbReference>
<accession>A0A2P8DCH2</accession>
<comment type="caution">
    <text evidence="3">The sequence shown here is derived from an EMBL/GenBank/DDBJ whole genome shotgun (WGS) entry which is preliminary data.</text>
</comment>
<dbReference type="InterPro" id="IPR023393">
    <property type="entry name" value="START-like_dom_sf"/>
</dbReference>
<dbReference type="CDD" id="cd07814">
    <property type="entry name" value="SRPBCC_CalC_Aha1-like"/>
    <property type="match status" value="1"/>
</dbReference>
<dbReference type="RefSeq" id="WP_106521591.1">
    <property type="nucleotide sequence ID" value="NZ_PYGD01000001.1"/>
</dbReference>
<keyword evidence="4" id="KW-1185">Reference proteome</keyword>
<comment type="similarity">
    <text evidence="1">Belongs to the AHA1 family.</text>
</comment>
<dbReference type="EMBL" id="PYGD01000001">
    <property type="protein sequence ID" value="PSK94910.1"/>
    <property type="molecule type" value="Genomic_DNA"/>
</dbReference>
<dbReference type="OrthoDB" id="9800631at2"/>
<dbReference type="InterPro" id="IPR013538">
    <property type="entry name" value="ASHA1/2-like_C"/>
</dbReference>
<evidence type="ECO:0000259" key="2">
    <source>
        <dbReference type="Pfam" id="PF08327"/>
    </source>
</evidence>